<dbReference type="Proteomes" id="UP001237105">
    <property type="component" value="Unassembled WGS sequence"/>
</dbReference>
<accession>A0ABT6T1L6</accession>
<comment type="caution">
    <text evidence="2">The sequence shown here is derived from an EMBL/GenBank/DDBJ whole genome shotgun (WGS) entry which is preliminary data.</text>
</comment>
<protein>
    <submittedName>
        <fullName evidence="2">Uncharacterized protein</fullName>
    </submittedName>
</protein>
<gene>
    <name evidence="2" type="ORF">QIT00_24935</name>
</gene>
<evidence type="ECO:0000313" key="2">
    <source>
        <dbReference type="EMBL" id="MDI3421758.1"/>
    </source>
</evidence>
<proteinExistence type="predicted"/>
<name>A0ABT6T1L6_9ACTN</name>
<organism evidence="2 3">
    <name type="scientific">Streptomyces luteolus</name>
    <dbReference type="NCBI Taxonomy" id="3043615"/>
    <lineage>
        <taxon>Bacteria</taxon>
        <taxon>Bacillati</taxon>
        <taxon>Actinomycetota</taxon>
        <taxon>Actinomycetes</taxon>
        <taxon>Kitasatosporales</taxon>
        <taxon>Streptomycetaceae</taxon>
        <taxon>Streptomyces</taxon>
    </lineage>
</organism>
<feature type="region of interest" description="Disordered" evidence="1">
    <location>
        <begin position="1"/>
        <end position="20"/>
    </location>
</feature>
<keyword evidence="3" id="KW-1185">Reference proteome</keyword>
<feature type="compositionally biased region" description="Basic and acidic residues" evidence="1">
    <location>
        <begin position="10"/>
        <end position="20"/>
    </location>
</feature>
<dbReference type="EMBL" id="JASCIS010000028">
    <property type="protein sequence ID" value="MDI3421758.1"/>
    <property type="molecule type" value="Genomic_DNA"/>
</dbReference>
<evidence type="ECO:0000313" key="3">
    <source>
        <dbReference type="Proteomes" id="UP001237105"/>
    </source>
</evidence>
<sequence length="98" mass="10361">MRHCPVSVPRRRDGWVDRDDQAAERRDGCAGIAKALDLEHPLLPQRALDVLQQHAVQLLLPEPGAAVLGVELGERGRGEVGAVVLRAPGGQDDAGTGG</sequence>
<evidence type="ECO:0000256" key="1">
    <source>
        <dbReference type="SAM" id="MobiDB-lite"/>
    </source>
</evidence>
<dbReference type="RefSeq" id="WP_282537624.1">
    <property type="nucleotide sequence ID" value="NZ_JASCIS010000028.1"/>
</dbReference>
<reference evidence="2 3" key="1">
    <citation type="submission" date="2023-05" db="EMBL/GenBank/DDBJ databases">
        <title>Draft genome sequence of Streptomyces sp. B-S-A12 isolated from a cave soil in Thailand.</title>
        <authorList>
            <person name="Chamroensaksri N."/>
            <person name="Muangham S."/>
        </authorList>
    </citation>
    <scope>NUCLEOTIDE SEQUENCE [LARGE SCALE GENOMIC DNA]</scope>
    <source>
        <strain evidence="2 3">B-S-A12</strain>
    </source>
</reference>